<reference evidence="1" key="2">
    <citation type="submission" date="2019-06" db="EMBL/GenBank/DDBJ databases">
        <title>Genomics analysis of Aphanomyces spp. identifies a new class of oomycete effector associated with host adaptation.</title>
        <authorList>
            <person name="Gaulin E."/>
        </authorList>
    </citation>
    <scope>NUCLEOTIDE SEQUENCE</scope>
    <source>
        <strain evidence="1">CBS 578.67</strain>
    </source>
</reference>
<name>A0A485LN32_9STRA</name>
<sequence>MLQWTSRGASGSGVALRPALQALKQKAELALNKKTGDVVLFSKSITEGSAMTDLSFENHKAKKRVSMYFTSKPDGIAAYRRCASILATVESVELQYTPQFGQSRISFEWDEFWTMMEQNKLGFLGSDALPAPQSPLQLESAHGMKHDADDASNAAFSMDFEEVKKIE</sequence>
<dbReference type="AlphaFoldDB" id="A0A485LN32"/>
<reference evidence="2 3" key="1">
    <citation type="submission" date="2019-03" db="EMBL/GenBank/DDBJ databases">
        <authorList>
            <person name="Gaulin E."/>
            <person name="Dumas B."/>
        </authorList>
    </citation>
    <scope>NUCLEOTIDE SEQUENCE [LARGE SCALE GENOMIC DNA]</scope>
    <source>
        <strain evidence="2">CBS 568.67</strain>
    </source>
</reference>
<gene>
    <name evidence="2" type="primary">Aste57867_22875</name>
    <name evidence="1" type="ORF">As57867_022804</name>
    <name evidence="2" type="ORF">ASTE57867_22875</name>
</gene>
<evidence type="ECO:0000313" key="3">
    <source>
        <dbReference type="Proteomes" id="UP000332933"/>
    </source>
</evidence>
<dbReference type="Proteomes" id="UP000332933">
    <property type="component" value="Unassembled WGS sequence"/>
</dbReference>
<protein>
    <submittedName>
        <fullName evidence="2">Aste57867_22875 protein</fullName>
    </submittedName>
</protein>
<dbReference type="EMBL" id="VJMH01007216">
    <property type="protein sequence ID" value="KAF0685173.1"/>
    <property type="molecule type" value="Genomic_DNA"/>
</dbReference>
<dbReference type="OrthoDB" id="60324at2759"/>
<evidence type="ECO:0000313" key="1">
    <source>
        <dbReference type="EMBL" id="KAF0685173.1"/>
    </source>
</evidence>
<dbReference type="EMBL" id="CAADRA010007242">
    <property type="protein sequence ID" value="VFT99525.1"/>
    <property type="molecule type" value="Genomic_DNA"/>
</dbReference>
<organism evidence="2 3">
    <name type="scientific">Aphanomyces stellatus</name>
    <dbReference type="NCBI Taxonomy" id="120398"/>
    <lineage>
        <taxon>Eukaryota</taxon>
        <taxon>Sar</taxon>
        <taxon>Stramenopiles</taxon>
        <taxon>Oomycota</taxon>
        <taxon>Saprolegniomycetes</taxon>
        <taxon>Saprolegniales</taxon>
        <taxon>Verrucalvaceae</taxon>
        <taxon>Aphanomyces</taxon>
    </lineage>
</organism>
<evidence type="ECO:0000313" key="2">
    <source>
        <dbReference type="EMBL" id="VFT99525.1"/>
    </source>
</evidence>
<keyword evidence="3" id="KW-1185">Reference proteome</keyword>
<accession>A0A485LN32</accession>
<proteinExistence type="predicted"/>